<protein>
    <submittedName>
        <fullName evidence="7">tRNA-specific adenosine deaminase</fullName>
    </submittedName>
</protein>
<accession>A0AB33BJZ5</accession>
<dbReference type="NCBIfam" id="NF041025">
    <property type="entry name" value="antiphage_deaminase"/>
    <property type="match status" value="1"/>
</dbReference>
<dbReference type="GO" id="GO:0008270">
    <property type="term" value="F:zinc ion binding"/>
    <property type="evidence" value="ECO:0007669"/>
    <property type="project" value="InterPro"/>
</dbReference>
<dbReference type="InterPro" id="IPR035105">
    <property type="entry name" value="Deoxycytidylate_deaminase_dom"/>
</dbReference>
<dbReference type="Proteomes" id="UP000076152">
    <property type="component" value="Chromosome"/>
</dbReference>
<evidence type="ECO:0000256" key="3">
    <source>
        <dbReference type="ARBA" id="ARBA00022723"/>
    </source>
</evidence>
<dbReference type="Pfam" id="PF00383">
    <property type="entry name" value="dCMP_cyt_deam_1"/>
    <property type="match status" value="1"/>
</dbReference>
<comment type="similarity">
    <text evidence="2">Belongs to the cytidine and deoxycytidylate deaminase family.</text>
</comment>
<dbReference type="InterPro" id="IPR015517">
    <property type="entry name" value="dCMP_deaminase-rel"/>
</dbReference>
<dbReference type="PROSITE" id="PS00903">
    <property type="entry name" value="CYT_DCMP_DEAMINASES_1"/>
    <property type="match status" value="1"/>
</dbReference>
<name>A0AB33BJZ5_ACIPI</name>
<dbReference type="Gene3D" id="3.40.140.10">
    <property type="entry name" value="Cytidine Deaminase, domain 2"/>
    <property type="match status" value="1"/>
</dbReference>
<keyword evidence="3" id="KW-0479">Metal-binding</keyword>
<organism evidence="7 8">
    <name type="scientific">Acinetobacter pittii</name>
    <name type="common">Acinetobacter genomosp. 3</name>
    <dbReference type="NCBI Taxonomy" id="48296"/>
    <lineage>
        <taxon>Bacteria</taxon>
        <taxon>Pseudomonadati</taxon>
        <taxon>Pseudomonadota</taxon>
        <taxon>Gammaproteobacteria</taxon>
        <taxon>Moraxellales</taxon>
        <taxon>Moraxellaceae</taxon>
        <taxon>Acinetobacter</taxon>
        <taxon>Acinetobacter calcoaceticus/baumannii complex</taxon>
    </lineage>
</organism>
<dbReference type="AlphaFoldDB" id="A0AB33BJZ5"/>
<dbReference type="InterPro" id="IPR002125">
    <property type="entry name" value="CMP_dCMP_dom"/>
</dbReference>
<keyword evidence="4" id="KW-0378">Hydrolase</keyword>
<dbReference type="InterPro" id="IPR016192">
    <property type="entry name" value="APOBEC/CMP_deaminase_Zn-bd"/>
</dbReference>
<dbReference type="GO" id="GO:0005737">
    <property type="term" value="C:cytoplasm"/>
    <property type="evidence" value="ECO:0007669"/>
    <property type="project" value="TreeGrafter"/>
</dbReference>
<proteinExistence type="inferred from homology"/>
<reference evidence="7 8" key="1">
    <citation type="submission" date="2016-04" db="EMBL/GenBank/DDBJ databases">
        <title>Complete genome sequencing of OXA-72 bearing Acinetobacter pittii strain IEC338SC.</title>
        <authorList>
            <person name="Brasiliense D.M."/>
            <person name="Lima K.V."/>
            <person name="Souza C.O."/>
            <person name="Dutra L.G."/>
            <person name="Mamizuka E.M."/>
            <person name="Perez-Chaparro P.J."/>
            <person name="McCulloch J.A."/>
        </authorList>
    </citation>
    <scope>NUCLEOTIDE SEQUENCE [LARGE SCALE GENOMIC DNA]</scope>
    <source>
        <strain evidence="7 8">IEC338SC</strain>
    </source>
</reference>
<dbReference type="RefSeq" id="WP_063099637.1">
    <property type="nucleotide sequence ID" value="NZ_CP015145.1"/>
</dbReference>
<dbReference type="SUPFAM" id="SSF53927">
    <property type="entry name" value="Cytidine deaminase-like"/>
    <property type="match status" value="1"/>
</dbReference>
<dbReference type="PANTHER" id="PTHR11086">
    <property type="entry name" value="DEOXYCYTIDYLATE DEAMINASE-RELATED"/>
    <property type="match status" value="1"/>
</dbReference>
<feature type="domain" description="CMP/dCMP-type deaminase" evidence="6">
    <location>
        <begin position="219"/>
        <end position="417"/>
    </location>
</feature>
<dbReference type="GO" id="GO:0004132">
    <property type="term" value="F:dCMP deaminase activity"/>
    <property type="evidence" value="ECO:0007669"/>
    <property type="project" value="TreeGrafter"/>
</dbReference>
<dbReference type="InterPro" id="IPR027417">
    <property type="entry name" value="P-loop_NTPase"/>
</dbReference>
<comment type="cofactor">
    <cofactor evidence="1">
        <name>Zn(2+)</name>
        <dbReference type="ChEBI" id="CHEBI:29105"/>
    </cofactor>
</comment>
<dbReference type="PANTHER" id="PTHR11086:SF18">
    <property type="entry name" value="DEOXYCYTIDYLATE DEAMINASE"/>
    <property type="match status" value="1"/>
</dbReference>
<gene>
    <name evidence="7" type="primary">tadA_2</name>
    <name evidence="7" type="ORF">IEC338SC_3755</name>
</gene>
<dbReference type="PROSITE" id="PS51747">
    <property type="entry name" value="CYT_DCMP_DEAMINASES_2"/>
    <property type="match status" value="1"/>
</dbReference>
<evidence type="ECO:0000256" key="2">
    <source>
        <dbReference type="ARBA" id="ARBA00006576"/>
    </source>
</evidence>
<evidence type="ECO:0000313" key="8">
    <source>
        <dbReference type="Proteomes" id="UP000076152"/>
    </source>
</evidence>
<dbReference type="CDD" id="cd01286">
    <property type="entry name" value="deoxycytidylate_deaminase"/>
    <property type="match status" value="1"/>
</dbReference>
<evidence type="ECO:0000313" key="7">
    <source>
        <dbReference type="EMBL" id="AMX20840.1"/>
    </source>
</evidence>
<evidence type="ECO:0000256" key="5">
    <source>
        <dbReference type="ARBA" id="ARBA00022833"/>
    </source>
</evidence>
<evidence type="ECO:0000259" key="6">
    <source>
        <dbReference type="PROSITE" id="PS51747"/>
    </source>
</evidence>
<dbReference type="EMBL" id="CP015145">
    <property type="protein sequence ID" value="AMX20840.1"/>
    <property type="molecule type" value="Genomic_DNA"/>
</dbReference>
<dbReference type="InterPro" id="IPR016193">
    <property type="entry name" value="Cytidine_deaminase-like"/>
</dbReference>
<keyword evidence="5" id="KW-0862">Zinc</keyword>
<dbReference type="Gene3D" id="3.40.50.300">
    <property type="entry name" value="P-loop containing nucleotide triphosphate hydrolases"/>
    <property type="match status" value="1"/>
</dbReference>
<evidence type="ECO:0000256" key="4">
    <source>
        <dbReference type="ARBA" id="ARBA00022801"/>
    </source>
</evidence>
<evidence type="ECO:0000256" key="1">
    <source>
        <dbReference type="ARBA" id="ARBA00001947"/>
    </source>
</evidence>
<sequence>MNYQEILKSHNDSEIFIAFVGAIGIDLNNIYHIIDQRLKAFKYTSKHIKISSIIGEFFEPEDFNNDEYRRTSFYMDKGNDLRSEFDGILGLAASAKISQMRNSNEPIPRTAYIINSLKHPAEVQILRKTYSHGFFSISVFSSEERRLEFLRETKHISSENAQELVDRDACEALKHGQHTTDTFHLSDFFINIDGDMDKLNNDIWRILDLIFGSPYITPTFDEYAMYMAFSASLRSADLSRQVGAVITQDSNILSTGANDIPKAGGGLYWPVYNDKNKKVDDEKDGRDYKRGIDSNVKEKNEIISNIMENLPSSLAKKLNSDDISELQKYLSKSKIKDITEYGRVVHAEMEALLACARNNIPTLHTTLFCTTFPCHNCAKHIIASGVKKVIYIEPYPKSKAIEFHSDSIALKDRFSDQKKVIFEAFVGVGPRSFFNLFSTNLGSGYAITRKDGENGRIIHWNRKDASVRMPLLAISYLDREISIGIDLTELVSKAKQKEK</sequence>